<evidence type="ECO:0000256" key="1">
    <source>
        <dbReference type="ARBA" id="ARBA00000971"/>
    </source>
</evidence>
<dbReference type="AlphaFoldDB" id="A0A9D1V1L4"/>
<evidence type="ECO:0000313" key="13">
    <source>
        <dbReference type="Proteomes" id="UP000824202"/>
    </source>
</evidence>
<comment type="function">
    <text evidence="8">Also involved in hydrogenase metallocenter assembly, probably by participating in the nickel insertion step. This function in hydrogenase biosynthesis requires chaperone activity and the presence of the metal-binding domain, but not PPIase activity.</text>
</comment>
<dbReference type="PROSITE" id="PS50059">
    <property type="entry name" value="FKBP_PPIASE"/>
    <property type="match status" value="1"/>
</dbReference>
<reference evidence="12" key="1">
    <citation type="journal article" date="2021" name="PeerJ">
        <title>Extensive microbial diversity within the chicken gut microbiome revealed by metagenomics and culture.</title>
        <authorList>
            <person name="Gilroy R."/>
            <person name="Ravi A."/>
            <person name="Getino M."/>
            <person name="Pursley I."/>
            <person name="Horton D.L."/>
            <person name="Alikhan N.F."/>
            <person name="Baker D."/>
            <person name="Gharbi K."/>
            <person name="Hall N."/>
            <person name="Watson M."/>
            <person name="Adriaenssens E.M."/>
            <person name="Foster-Nyarko E."/>
            <person name="Jarju S."/>
            <person name="Secka A."/>
            <person name="Antonio M."/>
            <person name="Oren A."/>
            <person name="Chaudhuri R.R."/>
            <person name="La Ragione R."/>
            <person name="Hildebrand F."/>
            <person name="Pallen M.J."/>
        </authorList>
    </citation>
    <scope>NUCLEOTIDE SEQUENCE</scope>
    <source>
        <strain evidence="12">23274</strain>
    </source>
</reference>
<dbReference type="Gene3D" id="3.10.50.40">
    <property type="match status" value="1"/>
</dbReference>
<accession>A0A9D1V1L4</accession>
<keyword evidence="4" id="KW-0963">Cytoplasm</keyword>
<sequence>MITKNKYVTVSYELRTEKDGEVLEAAGADRPLEFICGQGQMLEYFEMNLLDRKEGERFDFRIPAANAYGLVNEDMVVDLPKDIFKEVEAEEFQVGNVLPMMDSLGRRLQGRIVEIGEDEVRMDFNHPLAGKDLYFSGEVIGVRDATDEELEALRSHKCGGCHGCGSDGGCGGGEGSCGGCGGHCN</sequence>
<protein>
    <recommendedName>
        <fullName evidence="10">Peptidyl-prolyl cis-trans isomerase</fullName>
        <ecNumber evidence="10">5.2.1.8</ecNumber>
    </recommendedName>
</protein>
<evidence type="ECO:0000313" key="12">
    <source>
        <dbReference type="EMBL" id="HIX04354.1"/>
    </source>
</evidence>
<evidence type="ECO:0000256" key="7">
    <source>
        <dbReference type="ARBA" id="ARBA00023235"/>
    </source>
</evidence>
<feature type="domain" description="PPIase FKBP-type" evidence="11">
    <location>
        <begin position="5"/>
        <end position="93"/>
    </location>
</feature>
<dbReference type="InterPro" id="IPR001179">
    <property type="entry name" value="PPIase_FKBP_dom"/>
</dbReference>
<dbReference type="Proteomes" id="UP000824202">
    <property type="component" value="Unassembled WGS sequence"/>
</dbReference>
<dbReference type="Pfam" id="PF00254">
    <property type="entry name" value="FKBP_C"/>
    <property type="match status" value="1"/>
</dbReference>
<evidence type="ECO:0000259" key="11">
    <source>
        <dbReference type="PROSITE" id="PS50059"/>
    </source>
</evidence>
<comment type="subcellular location">
    <subcellularLocation>
        <location evidence="2">Cytoplasm</location>
    </subcellularLocation>
</comment>
<keyword evidence="7 9" id="KW-0413">Isomerase</keyword>
<dbReference type="PANTHER" id="PTHR47861">
    <property type="entry name" value="FKBP-TYPE PEPTIDYL-PROLYL CIS-TRANS ISOMERASE SLYD"/>
    <property type="match status" value="1"/>
</dbReference>
<organism evidence="12 13">
    <name type="scientific">Candidatus Odoribacter faecigallinarum</name>
    <dbReference type="NCBI Taxonomy" id="2838706"/>
    <lineage>
        <taxon>Bacteria</taxon>
        <taxon>Pseudomonadati</taxon>
        <taxon>Bacteroidota</taxon>
        <taxon>Bacteroidia</taxon>
        <taxon>Bacteroidales</taxon>
        <taxon>Odoribacteraceae</taxon>
        <taxon>Odoribacter</taxon>
    </lineage>
</organism>
<gene>
    <name evidence="12" type="ORF">H9863_09625</name>
</gene>
<proteinExistence type="inferred from homology"/>
<comment type="caution">
    <text evidence="12">The sequence shown here is derived from an EMBL/GenBank/DDBJ whole genome shotgun (WGS) entry which is preliminary data.</text>
</comment>
<comment type="similarity">
    <text evidence="3 10">Belongs to the FKBP-type PPIase family.</text>
</comment>
<dbReference type="GO" id="GO:0003755">
    <property type="term" value="F:peptidyl-prolyl cis-trans isomerase activity"/>
    <property type="evidence" value="ECO:0007669"/>
    <property type="project" value="UniProtKB-UniRule"/>
</dbReference>
<dbReference type="GO" id="GO:0005737">
    <property type="term" value="C:cytoplasm"/>
    <property type="evidence" value="ECO:0007669"/>
    <property type="project" value="UniProtKB-SubCell"/>
</dbReference>
<comment type="catalytic activity">
    <reaction evidence="1 9 10">
        <text>[protein]-peptidylproline (omega=180) = [protein]-peptidylproline (omega=0)</text>
        <dbReference type="Rhea" id="RHEA:16237"/>
        <dbReference type="Rhea" id="RHEA-COMP:10747"/>
        <dbReference type="Rhea" id="RHEA-COMP:10748"/>
        <dbReference type="ChEBI" id="CHEBI:83833"/>
        <dbReference type="ChEBI" id="CHEBI:83834"/>
        <dbReference type="EC" id="5.2.1.8"/>
    </reaction>
</comment>
<evidence type="ECO:0000256" key="10">
    <source>
        <dbReference type="RuleBase" id="RU003915"/>
    </source>
</evidence>
<dbReference type="PANTHER" id="PTHR47861:SF3">
    <property type="entry name" value="FKBP-TYPE PEPTIDYL-PROLYL CIS-TRANS ISOMERASE SLYD"/>
    <property type="match status" value="1"/>
</dbReference>
<evidence type="ECO:0000256" key="5">
    <source>
        <dbReference type="ARBA" id="ARBA00023110"/>
    </source>
</evidence>
<dbReference type="EC" id="5.2.1.8" evidence="10"/>
<evidence type="ECO:0000256" key="8">
    <source>
        <dbReference type="ARBA" id="ARBA00037071"/>
    </source>
</evidence>
<dbReference type="GO" id="GO:0042026">
    <property type="term" value="P:protein refolding"/>
    <property type="evidence" value="ECO:0007669"/>
    <property type="project" value="UniProtKB-ARBA"/>
</dbReference>
<evidence type="ECO:0000256" key="2">
    <source>
        <dbReference type="ARBA" id="ARBA00004496"/>
    </source>
</evidence>
<dbReference type="InterPro" id="IPR046357">
    <property type="entry name" value="PPIase_dom_sf"/>
</dbReference>
<evidence type="ECO:0000256" key="9">
    <source>
        <dbReference type="PROSITE-ProRule" id="PRU00277"/>
    </source>
</evidence>
<evidence type="ECO:0000256" key="6">
    <source>
        <dbReference type="ARBA" id="ARBA00023186"/>
    </source>
</evidence>
<name>A0A9D1V1L4_9BACT</name>
<keyword evidence="5 9" id="KW-0697">Rotamase</keyword>
<evidence type="ECO:0000256" key="4">
    <source>
        <dbReference type="ARBA" id="ARBA00022490"/>
    </source>
</evidence>
<keyword evidence="6" id="KW-0143">Chaperone</keyword>
<reference evidence="12" key="2">
    <citation type="submission" date="2021-04" db="EMBL/GenBank/DDBJ databases">
        <authorList>
            <person name="Gilroy R."/>
        </authorList>
    </citation>
    <scope>NUCLEOTIDE SEQUENCE</scope>
    <source>
        <strain evidence="12">23274</strain>
    </source>
</reference>
<evidence type="ECO:0000256" key="3">
    <source>
        <dbReference type="ARBA" id="ARBA00006577"/>
    </source>
</evidence>
<dbReference type="SUPFAM" id="SSF54534">
    <property type="entry name" value="FKBP-like"/>
    <property type="match status" value="1"/>
</dbReference>
<dbReference type="EMBL" id="DXFT01000189">
    <property type="protein sequence ID" value="HIX04354.1"/>
    <property type="molecule type" value="Genomic_DNA"/>
</dbReference>